<dbReference type="Proteomes" id="UP000095085">
    <property type="component" value="Unassembled WGS sequence"/>
</dbReference>
<dbReference type="RefSeq" id="XP_020079418.1">
    <property type="nucleotide sequence ID" value="XM_020222898.1"/>
</dbReference>
<keyword evidence="2" id="KW-1185">Reference proteome</keyword>
<organism evidence="1 2">
    <name type="scientific">Hyphopichia burtonii NRRL Y-1933</name>
    <dbReference type="NCBI Taxonomy" id="984485"/>
    <lineage>
        <taxon>Eukaryota</taxon>
        <taxon>Fungi</taxon>
        <taxon>Dikarya</taxon>
        <taxon>Ascomycota</taxon>
        <taxon>Saccharomycotina</taxon>
        <taxon>Pichiomycetes</taxon>
        <taxon>Debaryomycetaceae</taxon>
        <taxon>Hyphopichia</taxon>
    </lineage>
</organism>
<sequence>MNYVVSYSCICLSPTRLSTLYIQHCSFRIAISESLFSSKIPSFPACSSEFFVTYLSIYYIHTFENA</sequence>
<dbReference type="AlphaFoldDB" id="A0A1E4RT14"/>
<gene>
    <name evidence="1" type="ORF">HYPBUDRAFT_181134</name>
</gene>
<dbReference type="EMBL" id="KV454538">
    <property type="protein sequence ID" value="ODV70351.1"/>
    <property type="molecule type" value="Genomic_DNA"/>
</dbReference>
<accession>A0A1E4RT14</accession>
<dbReference type="GeneID" id="30997447"/>
<evidence type="ECO:0000313" key="2">
    <source>
        <dbReference type="Proteomes" id="UP000095085"/>
    </source>
</evidence>
<name>A0A1E4RT14_9ASCO</name>
<reference evidence="2" key="1">
    <citation type="submission" date="2016-05" db="EMBL/GenBank/DDBJ databases">
        <title>Comparative genomics of biotechnologically important yeasts.</title>
        <authorList>
            <consortium name="DOE Joint Genome Institute"/>
            <person name="Riley R."/>
            <person name="Haridas S."/>
            <person name="Wolfe K.H."/>
            <person name="Lopes M.R."/>
            <person name="Hittinger C.T."/>
            <person name="Goker M."/>
            <person name="Salamov A."/>
            <person name="Wisecaver J."/>
            <person name="Long T.M."/>
            <person name="Aerts A.L."/>
            <person name="Barry K."/>
            <person name="Choi C."/>
            <person name="Clum A."/>
            <person name="Coughlan A.Y."/>
            <person name="Deshpande S."/>
            <person name="Douglass A.P."/>
            <person name="Hanson S.J."/>
            <person name="Klenk H.-P."/>
            <person name="Labutti K."/>
            <person name="Lapidus A."/>
            <person name="Lindquist E."/>
            <person name="Lipzen A."/>
            <person name="Meier-Kolthoff J.P."/>
            <person name="Ohm R.A."/>
            <person name="Otillar R.P."/>
            <person name="Pangilinan J."/>
            <person name="Peng Y."/>
            <person name="Rokas A."/>
            <person name="Rosa C.A."/>
            <person name="Scheuner C."/>
            <person name="Sibirny A.A."/>
            <person name="Slot J.C."/>
            <person name="Stielow J.B."/>
            <person name="Sun H."/>
            <person name="Kurtzman C.P."/>
            <person name="Blackwell M."/>
            <person name="Grigoriev I.V."/>
            <person name="Jeffries T.W."/>
        </authorList>
    </citation>
    <scope>NUCLEOTIDE SEQUENCE [LARGE SCALE GENOMIC DNA]</scope>
    <source>
        <strain evidence="2">NRRL Y-1933</strain>
    </source>
</reference>
<evidence type="ECO:0000313" key="1">
    <source>
        <dbReference type="EMBL" id="ODV70351.1"/>
    </source>
</evidence>
<proteinExistence type="predicted"/>
<protein>
    <submittedName>
        <fullName evidence="1">Uncharacterized protein</fullName>
    </submittedName>
</protein>